<dbReference type="GeneID" id="24311357"/>
<evidence type="ECO:0000256" key="1">
    <source>
        <dbReference type="SAM" id="MobiDB-lite"/>
    </source>
</evidence>
<dbReference type="PANTHER" id="PTHR31480">
    <property type="entry name" value="BIFUNCTIONAL LYCOPENE CYCLASE/PHYTOENE SYNTHASE"/>
    <property type="match status" value="1"/>
</dbReference>
<dbReference type="eggNOG" id="COG1562">
    <property type="taxonomic scope" value="Bacteria"/>
</dbReference>
<reference evidence="2 3" key="1">
    <citation type="journal article" date="2010" name="Mol. Plant Microbe Interact.">
        <title>Streptomyces scabies 87-22 contains a coronafacic acid-like biosynthetic cluster that contributes to plant-microbe interactions.</title>
        <authorList>
            <person name="Bignell D.R."/>
            <person name="Seipke R.F."/>
            <person name="Huguet-Tapia J.C."/>
            <person name="Chambers A.H."/>
            <person name="Parry R.J."/>
            <person name="Loria R."/>
        </authorList>
    </citation>
    <scope>NUCLEOTIDE SEQUENCE [LARGE SCALE GENOMIC DNA]</scope>
    <source>
        <strain evidence="2 3">87.22</strain>
    </source>
</reference>
<feature type="compositionally biased region" description="Basic residues" evidence="1">
    <location>
        <begin position="336"/>
        <end position="346"/>
    </location>
</feature>
<organism evidence="2 3">
    <name type="scientific">Streptomyces scabiei (strain 87.22)</name>
    <dbReference type="NCBI Taxonomy" id="680198"/>
    <lineage>
        <taxon>Bacteria</taxon>
        <taxon>Bacillati</taxon>
        <taxon>Actinomycetota</taxon>
        <taxon>Actinomycetes</taxon>
        <taxon>Kitasatosporales</taxon>
        <taxon>Streptomycetaceae</taxon>
        <taxon>Streptomyces</taxon>
    </lineage>
</organism>
<dbReference type="Proteomes" id="UP000001444">
    <property type="component" value="Chromosome"/>
</dbReference>
<dbReference type="RefSeq" id="WP_013005997.1">
    <property type="nucleotide sequence ID" value="NC_013929.1"/>
</dbReference>
<protein>
    <recommendedName>
        <fullName evidence="4">Phytoene synthase</fullName>
    </recommendedName>
</protein>
<evidence type="ECO:0008006" key="4">
    <source>
        <dbReference type="Google" id="ProtNLM"/>
    </source>
</evidence>
<dbReference type="Gene3D" id="1.10.600.10">
    <property type="entry name" value="Farnesyl Diphosphate Synthase"/>
    <property type="match status" value="1"/>
</dbReference>
<name>C9Z338_STRSW</name>
<gene>
    <name evidence="2" type="ordered locus">SCAB_86171</name>
</gene>
<dbReference type="EMBL" id="FN554889">
    <property type="protein sequence ID" value="CBG75559.1"/>
    <property type="molecule type" value="Genomic_DNA"/>
</dbReference>
<dbReference type="Pfam" id="PF00494">
    <property type="entry name" value="SQS_PSY"/>
    <property type="match status" value="1"/>
</dbReference>
<accession>C9Z338</accession>
<evidence type="ECO:0000313" key="2">
    <source>
        <dbReference type="EMBL" id="CBG75559.1"/>
    </source>
</evidence>
<dbReference type="HOGENOM" id="CLU_905886_0_0_11"/>
<feature type="region of interest" description="Disordered" evidence="1">
    <location>
        <begin position="326"/>
        <end position="346"/>
    </location>
</feature>
<dbReference type="AlphaFoldDB" id="C9Z338"/>
<dbReference type="KEGG" id="scb:SCAB_86171"/>
<dbReference type="SUPFAM" id="SSF48576">
    <property type="entry name" value="Terpenoid synthases"/>
    <property type="match status" value="1"/>
</dbReference>
<evidence type="ECO:0000313" key="3">
    <source>
        <dbReference type="Proteomes" id="UP000001444"/>
    </source>
</evidence>
<dbReference type="GO" id="GO:0016765">
    <property type="term" value="F:transferase activity, transferring alkyl or aryl (other than methyl) groups"/>
    <property type="evidence" value="ECO:0007669"/>
    <property type="project" value="UniProtKB-ARBA"/>
</dbReference>
<dbReference type="InterPro" id="IPR002060">
    <property type="entry name" value="Squ/phyt_synthse"/>
</dbReference>
<proteinExistence type="predicted"/>
<keyword evidence="3" id="KW-1185">Reference proteome</keyword>
<dbReference type="InterPro" id="IPR008949">
    <property type="entry name" value="Isoprenoid_synthase_dom_sf"/>
</dbReference>
<sequence>MSAWSQSLDAAGVREPRLRRDYDRQRDLVAGARRTSYLAARLLLPRPMLPHVVTATAVMHHGDDLLDTGPRPRRVSAWASWEGEVRAALDTGRSDDPLVRALLHTTAAHPRLRVAVEEYLATAAAELDFTGFATEADYQDYLDAYSLPAFMLVASLLGPEDDDGRFRAACRTLIDGSQRLDFVNDLAEDLPEGRLGIPARTLERFSVTAEDLAEGRRRVAVRELVEDQVEASRVCLRAAGRLPVLTAGPGGVLLRAVVDIELLTADAAYARGAGLLRGAASPPPLGTARVLLGARRRARGHRRRTVTAQRRAATGRWQAAAREWYRGTTGAPKCPPRSHGRGRPGS</sequence>
<dbReference type="STRING" id="680198.SCAB_86171"/>